<gene>
    <name evidence="3" type="ORF">dsat_1924</name>
</gene>
<dbReference type="InterPro" id="IPR018537">
    <property type="entry name" value="Peptidoglycan-bd_3"/>
</dbReference>
<dbReference type="EMBL" id="ATHI01000003">
    <property type="protein sequence ID" value="EPR35583.1"/>
    <property type="molecule type" value="Genomic_DNA"/>
</dbReference>
<comment type="caution">
    <text evidence="3">The sequence shown here is derived from an EMBL/GenBank/DDBJ whole genome shotgun (WGS) entry which is preliminary data.</text>
</comment>
<evidence type="ECO:0000313" key="3">
    <source>
        <dbReference type="EMBL" id="EPR35583.1"/>
    </source>
</evidence>
<dbReference type="STRING" id="1121439.dsat_1924"/>
<keyword evidence="4" id="KW-1185">Reference proteome</keyword>
<dbReference type="Gene3D" id="1.20.141.10">
    <property type="entry name" value="Chitosanase, subunit A, domain 1"/>
    <property type="match status" value="1"/>
</dbReference>
<dbReference type="AlphaFoldDB" id="S7UTC3"/>
<dbReference type="Pfam" id="PF05838">
    <property type="entry name" value="Glyco_hydro_108"/>
    <property type="match status" value="1"/>
</dbReference>
<dbReference type="RefSeq" id="WP_020885810.1">
    <property type="nucleotide sequence ID" value="NZ_ATHI01000003.1"/>
</dbReference>
<dbReference type="PATRIC" id="fig|1121439.3.peg.312"/>
<dbReference type="Pfam" id="PF09374">
    <property type="entry name" value="PG_binding_3"/>
    <property type="match status" value="1"/>
</dbReference>
<feature type="domain" description="Peptidoglycan binding" evidence="2">
    <location>
        <begin position="98"/>
        <end position="156"/>
    </location>
</feature>
<reference evidence="3 4" key="1">
    <citation type="journal article" date="2013" name="Genome Announc.">
        <title>Draft genome sequences for three mercury-methylating, sulfate-reducing bacteria.</title>
        <authorList>
            <person name="Brown S.D."/>
            <person name="Hurt R.A.Jr."/>
            <person name="Gilmour C.C."/>
            <person name="Elias D.A."/>
        </authorList>
    </citation>
    <scope>NUCLEOTIDE SEQUENCE [LARGE SCALE GENOMIC DNA]</scope>
    <source>
        <strain evidence="3 4">DSM 16529</strain>
    </source>
</reference>
<accession>S7UTC3</accession>
<dbReference type="Proteomes" id="UP000014975">
    <property type="component" value="Unassembled WGS sequence"/>
</dbReference>
<proteinExistence type="predicted"/>
<dbReference type="InterPro" id="IPR008565">
    <property type="entry name" value="TtsA-like_GH18_dom"/>
</dbReference>
<organism evidence="3 4">
    <name type="scientific">Alkalidesulfovibrio alkalitolerans DSM 16529</name>
    <dbReference type="NCBI Taxonomy" id="1121439"/>
    <lineage>
        <taxon>Bacteria</taxon>
        <taxon>Pseudomonadati</taxon>
        <taxon>Thermodesulfobacteriota</taxon>
        <taxon>Desulfovibrionia</taxon>
        <taxon>Desulfovibrionales</taxon>
        <taxon>Desulfovibrionaceae</taxon>
        <taxon>Alkalidesulfovibrio</taxon>
    </lineage>
</organism>
<sequence length="165" mass="18605">MKKNYNPPPQIFDAAFLLIVAAEGGEKVSDDPRDPGGLTKWGICQRSYPDLDIRALTESDAREIYRRDYWDACKCDELPWPLSLYVFDAAINQGVSAAARMLQEAADVTVDGKIGPKTLAAAKSHPEWRAVRFMALRAMRYSQTKNFDRFGMGWLTRIFALAQEV</sequence>
<protein>
    <submittedName>
        <fullName evidence="3">Uncharacterized protein</fullName>
    </submittedName>
</protein>
<name>S7UTC3_9BACT</name>
<feature type="domain" description="TtsA-like Glycoside hydrolase family 108" evidence="1">
    <location>
        <begin position="19"/>
        <end position="94"/>
    </location>
</feature>
<dbReference type="InterPro" id="IPR023346">
    <property type="entry name" value="Lysozyme-like_dom_sf"/>
</dbReference>
<dbReference type="eggNOG" id="COG3926">
    <property type="taxonomic scope" value="Bacteria"/>
</dbReference>
<dbReference type="SUPFAM" id="SSF53955">
    <property type="entry name" value="Lysozyme-like"/>
    <property type="match status" value="1"/>
</dbReference>
<dbReference type="OrthoDB" id="5359795at2"/>
<evidence type="ECO:0000313" key="4">
    <source>
        <dbReference type="Proteomes" id="UP000014975"/>
    </source>
</evidence>
<evidence type="ECO:0000259" key="1">
    <source>
        <dbReference type="Pfam" id="PF05838"/>
    </source>
</evidence>
<dbReference type="CDD" id="cd13926">
    <property type="entry name" value="N-acetylmuramidase_GH108"/>
    <property type="match status" value="1"/>
</dbReference>
<evidence type="ECO:0000259" key="2">
    <source>
        <dbReference type="Pfam" id="PF09374"/>
    </source>
</evidence>